<feature type="binding site" evidence="6">
    <location>
        <position position="110"/>
    </location>
    <ligand>
        <name>Zn(2+)</name>
        <dbReference type="ChEBI" id="CHEBI:29105"/>
        <label>2</label>
    </ligand>
</feature>
<dbReference type="OrthoDB" id="3064516at2759"/>
<evidence type="ECO:0000259" key="7">
    <source>
        <dbReference type="Pfam" id="PF07687"/>
    </source>
</evidence>
<dbReference type="InterPro" id="IPR052083">
    <property type="entry name" value="Aminoacylase-1_M20A"/>
</dbReference>
<evidence type="ECO:0000313" key="9">
    <source>
        <dbReference type="Proteomes" id="UP000245699"/>
    </source>
</evidence>
<dbReference type="Pfam" id="PF07687">
    <property type="entry name" value="M20_dimer"/>
    <property type="match status" value="1"/>
</dbReference>
<feature type="binding site" evidence="6">
    <location>
        <position position="172"/>
    </location>
    <ligand>
        <name>Zn(2+)</name>
        <dbReference type="ChEBI" id="CHEBI:29105"/>
        <label>1</label>
    </ligand>
</feature>
<evidence type="ECO:0000256" key="1">
    <source>
        <dbReference type="ARBA" id="ARBA00006247"/>
    </source>
</evidence>
<dbReference type="GO" id="GO:0006520">
    <property type="term" value="P:amino acid metabolic process"/>
    <property type="evidence" value="ECO:0007669"/>
    <property type="project" value="InterPro"/>
</dbReference>
<dbReference type="EMBL" id="MBFT01001069">
    <property type="protein sequence ID" value="PVU85575.1"/>
    <property type="molecule type" value="Genomic_DNA"/>
</dbReference>
<dbReference type="PIRSF" id="PIRSF036696">
    <property type="entry name" value="ACY-1"/>
    <property type="match status" value="1"/>
</dbReference>
<dbReference type="Gene3D" id="3.30.70.360">
    <property type="match status" value="1"/>
</dbReference>
<evidence type="ECO:0000313" key="8">
    <source>
        <dbReference type="EMBL" id="PVU85575.1"/>
    </source>
</evidence>
<dbReference type="Proteomes" id="UP000245699">
    <property type="component" value="Unassembled WGS sequence"/>
</dbReference>
<proteinExistence type="inferred from homology"/>
<dbReference type="SUPFAM" id="SSF55031">
    <property type="entry name" value="Bacterial exopeptidase dimerisation domain"/>
    <property type="match status" value="1"/>
</dbReference>
<dbReference type="GO" id="GO:0004046">
    <property type="term" value="F:aminoacylase activity"/>
    <property type="evidence" value="ECO:0007669"/>
    <property type="project" value="InterPro"/>
</dbReference>
<feature type="binding site" evidence="6">
    <location>
        <position position="145"/>
    </location>
    <ligand>
        <name>Zn(2+)</name>
        <dbReference type="ChEBI" id="CHEBI:29105"/>
        <label>2</label>
    </ligand>
</feature>
<organism evidence="8 9">
    <name type="scientific">Furculomyces boomerangus</name>
    <dbReference type="NCBI Taxonomy" id="61424"/>
    <lineage>
        <taxon>Eukaryota</taxon>
        <taxon>Fungi</taxon>
        <taxon>Fungi incertae sedis</taxon>
        <taxon>Zoopagomycota</taxon>
        <taxon>Kickxellomycotina</taxon>
        <taxon>Harpellomycetes</taxon>
        <taxon>Harpellales</taxon>
        <taxon>Harpellaceae</taxon>
        <taxon>Furculomyces</taxon>
    </lineage>
</organism>
<sequence>MEPESVTRFSQFLQIKSVHPKPDYWGTTKFLTAQAEEMGLESQVVEPVKDKPVVIIKLPGTDPSLKSILLNCHTDVVPVFEDKWTHPPFGGNRVKMEDGSYNIYARGAQDMKVTGSCYLEAFRQIRASGKQTLRNVYAMFVPDEEIGGQEGMGAFVQTEEFKAMNGGFNVDEGLCSPSNDSYLLYSERALCWVKFTAHGQTGHGSQFIENTAIEKLLPIIDEIMKFREEQKSSLKSKYPDSQFLDQGHYTSANLTMLEGGVQANVVPESYTVTFDIRITPDVDCFEFYNWLEKLAKDNGAEIEYIGRGLTNPVTSLDKSDKFIAAMYESFETKNLKPVPMIVAGITDARYVRGAGIPSIGLNPLTNVPMLAHDHDEYVPEAEYLKGIDFYVDLIQRLGNVSE</sequence>
<dbReference type="FunFam" id="3.30.70.360:FF:000005">
    <property type="entry name" value="Putative Aminoacylase-1"/>
    <property type="match status" value="1"/>
</dbReference>
<dbReference type="InterPro" id="IPR036264">
    <property type="entry name" value="Bact_exopeptidase_dim_dom"/>
</dbReference>
<dbReference type="PANTHER" id="PTHR45892">
    <property type="entry name" value="AMINOACYLASE-1"/>
    <property type="match status" value="1"/>
</dbReference>
<comment type="caution">
    <text evidence="8">The sequence shown here is derived from an EMBL/GenBank/DDBJ whole genome shotgun (WGS) entry which is preliminary data.</text>
</comment>
<feature type="binding site" evidence="6">
    <location>
        <position position="110"/>
    </location>
    <ligand>
        <name>Zn(2+)</name>
        <dbReference type="ChEBI" id="CHEBI:29105"/>
        <label>1</label>
    </ligand>
</feature>
<feature type="binding site" evidence="6">
    <location>
        <position position="73"/>
    </location>
    <ligand>
        <name>Zn(2+)</name>
        <dbReference type="ChEBI" id="CHEBI:29105"/>
        <label>1</label>
    </ligand>
</feature>
<evidence type="ECO:0000256" key="5">
    <source>
        <dbReference type="PIRSR" id="PIRSR036696-1"/>
    </source>
</evidence>
<dbReference type="STRING" id="61424.A0A2T9XZS6"/>
<dbReference type="AlphaFoldDB" id="A0A2T9XZS6"/>
<dbReference type="Gene3D" id="3.40.630.10">
    <property type="entry name" value="Zn peptidases"/>
    <property type="match status" value="1"/>
</dbReference>
<feature type="active site" evidence="5">
    <location>
        <position position="75"/>
    </location>
</feature>
<keyword evidence="4 6" id="KW-0862">Zinc</keyword>
<reference evidence="8 9" key="1">
    <citation type="journal article" date="2018" name="MBio">
        <title>Comparative Genomics Reveals the Core Gene Toolbox for the Fungus-Insect Symbiosis.</title>
        <authorList>
            <person name="Wang Y."/>
            <person name="Stata M."/>
            <person name="Wang W."/>
            <person name="Stajich J.E."/>
            <person name="White M.M."/>
            <person name="Moncalvo J.M."/>
        </authorList>
    </citation>
    <scope>NUCLEOTIDE SEQUENCE [LARGE SCALE GENOMIC DNA]</scope>
    <source>
        <strain evidence="8 9">AUS-77-4</strain>
    </source>
</reference>
<comment type="cofactor">
    <cofactor evidence="6">
        <name>Zn(2+)</name>
        <dbReference type="ChEBI" id="CHEBI:29105"/>
    </cofactor>
    <text evidence="6">Binds 2 Zn(2+) ions per subunit.</text>
</comment>
<keyword evidence="3 6" id="KW-0479">Metal-binding</keyword>
<dbReference type="PANTHER" id="PTHR45892:SF1">
    <property type="entry name" value="AMINOACYLASE-1"/>
    <property type="match status" value="1"/>
</dbReference>
<feature type="binding site" evidence="6">
    <location>
        <position position="372"/>
    </location>
    <ligand>
        <name>Zn(2+)</name>
        <dbReference type="ChEBI" id="CHEBI:29105"/>
        <label>2</label>
    </ligand>
</feature>
<name>A0A2T9XZS6_9FUNG</name>
<dbReference type="Pfam" id="PF01546">
    <property type="entry name" value="Peptidase_M20"/>
    <property type="match status" value="1"/>
</dbReference>
<dbReference type="InterPro" id="IPR010159">
    <property type="entry name" value="N-acyl_aa_amidohydrolase"/>
</dbReference>
<evidence type="ECO:0000256" key="2">
    <source>
        <dbReference type="ARBA" id="ARBA00022490"/>
    </source>
</evidence>
<dbReference type="InterPro" id="IPR002933">
    <property type="entry name" value="Peptidase_M20"/>
</dbReference>
<keyword evidence="9" id="KW-1185">Reference proteome</keyword>
<dbReference type="NCBIfam" id="TIGR01880">
    <property type="entry name" value="Ac-peptdase-euk"/>
    <property type="match status" value="1"/>
</dbReference>
<protein>
    <recommendedName>
        <fullName evidence="7">Peptidase M20 dimerisation domain-containing protein</fullName>
    </recommendedName>
</protein>
<dbReference type="InterPro" id="IPR011650">
    <property type="entry name" value="Peptidase_M20_dimer"/>
</dbReference>
<comment type="similarity">
    <text evidence="1">Belongs to the peptidase M20A family.</text>
</comment>
<evidence type="ECO:0000256" key="4">
    <source>
        <dbReference type="ARBA" id="ARBA00022833"/>
    </source>
</evidence>
<gene>
    <name evidence="8" type="ORF">BB559_006942</name>
</gene>
<dbReference type="SUPFAM" id="SSF53187">
    <property type="entry name" value="Zn-dependent exopeptidases"/>
    <property type="match status" value="1"/>
</dbReference>
<feature type="domain" description="Peptidase M20 dimerisation" evidence="7">
    <location>
        <begin position="185"/>
        <end position="299"/>
    </location>
</feature>
<dbReference type="GO" id="GO:0005737">
    <property type="term" value="C:cytoplasm"/>
    <property type="evidence" value="ECO:0007669"/>
    <property type="project" value="InterPro"/>
</dbReference>
<dbReference type="Gene3D" id="1.10.150.900">
    <property type="match status" value="1"/>
</dbReference>
<feature type="active site" description="Proton acceptor" evidence="5">
    <location>
        <position position="144"/>
    </location>
</feature>
<accession>A0A2T9XZS6</accession>
<evidence type="ECO:0000256" key="3">
    <source>
        <dbReference type="ARBA" id="ARBA00022723"/>
    </source>
</evidence>
<dbReference type="GO" id="GO:0046872">
    <property type="term" value="F:metal ion binding"/>
    <property type="evidence" value="ECO:0007669"/>
    <property type="project" value="UniProtKB-KW"/>
</dbReference>
<evidence type="ECO:0000256" key="6">
    <source>
        <dbReference type="PIRSR" id="PIRSR036696-2"/>
    </source>
</evidence>
<keyword evidence="2" id="KW-0963">Cytoplasm</keyword>